<dbReference type="InterPro" id="IPR003789">
    <property type="entry name" value="Asn/Gln_tRNA_amidoTrase-B-like"/>
</dbReference>
<dbReference type="EMBL" id="UINC01001001">
    <property type="protein sequence ID" value="SUZ67059.1"/>
    <property type="molecule type" value="Genomic_DNA"/>
</dbReference>
<dbReference type="AlphaFoldDB" id="A0A381PLY2"/>
<dbReference type="InterPro" id="IPR042184">
    <property type="entry name" value="YqeY/Aim41_N"/>
</dbReference>
<evidence type="ECO:0000313" key="1">
    <source>
        <dbReference type="EMBL" id="SUZ67059.1"/>
    </source>
</evidence>
<protein>
    <recommendedName>
        <fullName evidence="2">GatB/YqeY domain-containing protein</fullName>
    </recommendedName>
</protein>
<dbReference type="InterPro" id="IPR019004">
    <property type="entry name" value="YqeY/Aim41"/>
</dbReference>
<accession>A0A381PLY2</accession>
<reference evidence="1" key="1">
    <citation type="submission" date="2018-05" db="EMBL/GenBank/DDBJ databases">
        <authorList>
            <person name="Lanie J.A."/>
            <person name="Ng W.-L."/>
            <person name="Kazmierczak K.M."/>
            <person name="Andrzejewski T.M."/>
            <person name="Davidsen T.M."/>
            <person name="Wayne K.J."/>
            <person name="Tettelin H."/>
            <person name="Glass J.I."/>
            <person name="Rusch D."/>
            <person name="Podicherti R."/>
            <person name="Tsui H.-C.T."/>
            <person name="Winkler M.E."/>
        </authorList>
    </citation>
    <scope>NUCLEOTIDE SEQUENCE</scope>
</reference>
<dbReference type="Gene3D" id="1.10.10.410">
    <property type="match status" value="1"/>
</dbReference>
<dbReference type="Gene3D" id="1.10.1510.10">
    <property type="entry name" value="Uncharacterised protein YqeY/AIM41 PF09424, N-terminal domain"/>
    <property type="match status" value="1"/>
</dbReference>
<dbReference type="GO" id="GO:0016884">
    <property type="term" value="F:carbon-nitrogen ligase activity, with glutamine as amido-N-donor"/>
    <property type="evidence" value="ECO:0007669"/>
    <property type="project" value="InterPro"/>
</dbReference>
<organism evidence="1">
    <name type="scientific">marine metagenome</name>
    <dbReference type="NCBI Taxonomy" id="408172"/>
    <lineage>
        <taxon>unclassified sequences</taxon>
        <taxon>metagenomes</taxon>
        <taxon>ecological metagenomes</taxon>
    </lineage>
</organism>
<evidence type="ECO:0008006" key="2">
    <source>
        <dbReference type="Google" id="ProtNLM"/>
    </source>
</evidence>
<dbReference type="PANTHER" id="PTHR28055">
    <property type="entry name" value="ALTERED INHERITANCE OF MITOCHONDRIA PROTEIN 41, MITOCHONDRIAL"/>
    <property type="match status" value="1"/>
</dbReference>
<dbReference type="PANTHER" id="PTHR28055:SF1">
    <property type="entry name" value="ALTERED INHERITANCE OF MITOCHONDRIA PROTEIN 41, MITOCHONDRIAL"/>
    <property type="match status" value="1"/>
</dbReference>
<name>A0A381PLY2_9ZZZZ</name>
<proteinExistence type="predicted"/>
<dbReference type="Pfam" id="PF09424">
    <property type="entry name" value="YqeY"/>
    <property type="match status" value="1"/>
</dbReference>
<dbReference type="InterPro" id="IPR023168">
    <property type="entry name" value="GatB_Yqey_C_2"/>
</dbReference>
<gene>
    <name evidence="1" type="ORF">METZ01_LOCUS19913</name>
</gene>
<dbReference type="SUPFAM" id="SSF89095">
    <property type="entry name" value="GatB/YqeY motif"/>
    <property type="match status" value="1"/>
</dbReference>
<sequence>MDLKGQIKEEMKTAMKSGDRDRLKVIRLILAAINQIEIDSRTILEDNDIIKTINKMVKQRRDSIAQFSKGGRDDLVEIETNEIAILENYLPKKLSDSELDTIIAEAVSNLKADNMKDMGKVMNTVKHAIEGRADMSLVSSKVKARLS</sequence>